<proteinExistence type="predicted"/>
<dbReference type="AlphaFoldDB" id="A0A9P8C260"/>
<evidence type="ECO:0000313" key="2">
    <source>
        <dbReference type="EMBL" id="KAG9230595.1"/>
    </source>
</evidence>
<feature type="compositionally biased region" description="Polar residues" evidence="1">
    <location>
        <begin position="133"/>
        <end position="177"/>
    </location>
</feature>
<keyword evidence="3" id="KW-1185">Reference proteome</keyword>
<feature type="region of interest" description="Disordered" evidence="1">
    <location>
        <begin position="25"/>
        <end position="72"/>
    </location>
</feature>
<evidence type="ECO:0000313" key="3">
    <source>
        <dbReference type="Proteomes" id="UP000824998"/>
    </source>
</evidence>
<comment type="caution">
    <text evidence="2">The sequence shown here is derived from an EMBL/GenBank/DDBJ whole genome shotgun (WGS) entry which is preliminary data.</text>
</comment>
<feature type="compositionally biased region" description="Pro residues" evidence="1">
    <location>
        <begin position="59"/>
        <end position="69"/>
    </location>
</feature>
<evidence type="ECO:0000256" key="1">
    <source>
        <dbReference type="SAM" id="MobiDB-lite"/>
    </source>
</evidence>
<name>A0A9P8C260_9HELO</name>
<reference evidence="2" key="1">
    <citation type="journal article" date="2021" name="IMA Fungus">
        <title>Genomic characterization of three marine fungi, including Emericellopsis atlantica sp. nov. with signatures of a generalist lifestyle and marine biomass degradation.</title>
        <authorList>
            <person name="Hagestad O.C."/>
            <person name="Hou L."/>
            <person name="Andersen J.H."/>
            <person name="Hansen E.H."/>
            <person name="Altermark B."/>
            <person name="Li C."/>
            <person name="Kuhnert E."/>
            <person name="Cox R.J."/>
            <person name="Crous P.W."/>
            <person name="Spatafora J.W."/>
            <person name="Lail K."/>
            <person name="Amirebrahimi M."/>
            <person name="Lipzen A."/>
            <person name="Pangilinan J."/>
            <person name="Andreopoulos W."/>
            <person name="Hayes R.D."/>
            <person name="Ng V."/>
            <person name="Grigoriev I.V."/>
            <person name="Jackson S.A."/>
            <person name="Sutton T.D.S."/>
            <person name="Dobson A.D.W."/>
            <person name="Rama T."/>
        </authorList>
    </citation>
    <scope>NUCLEOTIDE SEQUENCE</scope>
    <source>
        <strain evidence="2">TRa018bII</strain>
    </source>
</reference>
<dbReference type="EMBL" id="MU251659">
    <property type="protein sequence ID" value="KAG9230595.1"/>
    <property type="molecule type" value="Genomic_DNA"/>
</dbReference>
<gene>
    <name evidence="2" type="ORF">BJ875DRAFT_471780</name>
</gene>
<protein>
    <submittedName>
        <fullName evidence="2">Uncharacterized protein</fullName>
    </submittedName>
</protein>
<accession>A0A9P8C260</accession>
<feature type="region of interest" description="Disordered" evidence="1">
    <location>
        <begin position="133"/>
        <end position="188"/>
    </location>
</feature>
<sequence>MSTASEGPDFATFVRMYKQWGEFRNQRLEGHPHPLAASQHPTNQVQRSIPQRLSSSRPRPQPYQQPPSRNPATFFQALDDVKKRQDEIYVAVNALHTIAKQIKKTVDEGVATMVGTMERFEVIGRGVLEMAVQPSNSQPSTGASSQPQVSNPPQLSQHASQPPMFSNPQKMYQGPNTTQPPVPFIASSIPAQPLYAPPASQAPESYSEQYLDYNGFEFLANDAS</sequence>
<organism evidence="2 3">
    <name type="scientific">Amylocarpus encephaloides</name>
    <dbReference type="NCBI Taxonomy" id="45428"/>
    <lineage>
        <taxon>Eukaryota</taxon>
        <taxon>Fungi</taxon>
        <taxon>Dikarya</taxon>
        <taxon>Ascomycota</taxon>
        <taxon>Pezizomycotina</taxon>
        <taxon>Leotiomycetes</taxon>
        <taxon>Helotiales</taxon>
        <taxon>Helotiales incertae sedis</taxon>
        <taxon>Amylocarpus</taxon>
    </lineage>
</organism>
<dbReference type="Proteomes" id="UP000824998">
    <property type="component" value="Unassembled WGS sequence"/>
</dbReference>
<feature type="compositionally biased region" description="Low complexity" evidence="1">
    <location>
        <begin position="46"/>
        <end position="58"/>
    </location>
</feature>
<dbReference type="OrthoDB" id="3544350at2759"/>